<accession>A0A0P1I609</accession>
<dbReference type="STRING" id="1715693.PH7735_01468"/>
<proteinExistence type="predicted"/>
<dbReference type="InterPro" id="IPR045517">
    <property type="entry name" value="Glyoxalase_8"/>
</dbReference>
<dbReference type="AlphaFoldDB" id="A0A0P1I609"/>
<keyword evidence="4" id="KW-1185">Reference proteome</keyword>
<dbReference type="GeneID" id="83880521"/>
<dbReference type="EMBL" id="CYTW01000001">
    <property type="protein sequence ID" value="CUJ92311.1"/>
    <property type="molecule type" value="Genomic_DNA"/>
</dbReference>
<protein>
    <recommendedName>
        <fullName evidence="2">Glyoxalase-related protein domain-containing protein</fullName>
    </recommendedName>
</protein>
<evidence type="ECO:0000313" key="4">
    <source>
        <dbReference type="Proteomes" id="UP000051870"/>
    </source>
</evidence>
<dbReference type="Proteomes" id="UP000051870">
    <property type="component" value="Unassembled WGS sequence"/>
</dbReference>
<dbReference type="RefSeq" id="WP_058310590.1">
    <property type="nucleotide sequence ID" value="NZ_CYTW01000001.1"/>
</dbReference>
<dbReference type="Pfam" id="PF20066">
    <property type="entry name" value="Glyoxalase_8"/>
    <property type="match status" value="1"/>
</dbReference>
<feature type="domain" description="Glyoxalase-related protein" evidence="2">
    <location>
        <begin position="1"/>
        <end position="141"/>
    </location>
</feature>
<sequence>MNPPFPTAQGAKDQAKRLRAKMTAKGQKIGHAKSLELIAHRYGFRDWNAMSAAIAAAPAPSWAPGDRVTGKYLSQPFRATVVDVALVRPGWVRVGLDLDEAIDVVAFDSFSNHRSRIRGTVGPKGHSAEHTSDGHPQLQLDF</sequence>
<gene>
    <name evidence="3" type="ORF">PH7735_01468</name>
</gene>
<evidence type="ECO:0000259" key="2">
    <source>
        <dbReference type="Pfam" id="PF20066"/>
    </source>
</evidence>
<feature type="region of interest" description="Disordered" evidence="1">
    <location>
        <begin position="118"/>
        <end position="142"/>
    </location>
</feature>
<reference evidence="4" key="1">
    <citation type="submission" date="2015-09" db="EMBL/GenBank/DDBJ databases">
        <authorList>
            <person name="Rodrigo-Torres Lidia"/>
            <person name="Arahal R.David."/>
        </authorList>
    </citation>
    <scope>NUCLEOTIDE SEQUENCE [LARGE SCALE GENOMIC DNA]</scope>
    <source>
        <strain evidence="4">CECT 7735</strain>
    </source>
</reference>
<organism evidence="3 4">
    <name type="scientific">Shimia thalassica</name>
    <dbReference type="NCBI Taxonomy" id="1715693"/>
    <lineage>
        <taxon>Bacteria</taxon>
        <taxon>Pseudomonadati</taxon>
        <taxon>Pseudomonadota</taxon>
        <taxon>Alphaproteobacteria</taxon>
        <taxon>Rhodobacterales</taxon>
        <taxon>Roseobacteraceae</taxon>
    </lineage>
</organism>
<evidence type="ECO:0000256" key="1">
    <source>
        <dbReference type="SAM" id="MobiDB-lite"/>
    </source>
</evidence>
<evidence type="ECO:0000313" key="3">
    <source>
        <dbReference type="EMBL" id="CUJ92311.1"/>
    </source>
</evidence>
<name>A0A0P1I609_9RHOB</name>